<dbReference type="EMBL" id="DAAUQX010000026">
    <property type="protein sequence ID" value="HAF2128937.1"/>
    <property type="molecule type" value="Genomic_DNA"/>
</dbReference>
<accession>A0A743P0Z5</accession>
<reference evidence="1" key="2">
    <citation type="submission" date="2020-02" db="EMBL/GenBank/DDBJ databases">
        <authorList>
            <consortium name="NCBI Pathogen Detection Project"/>
        </authorList>
    </citation>
    <scope>NUCLEOTIDE SEQUENCE</scope>
    <source>
        <strain evidence="1">MA.CK_00/00001968</strain>
    </source>
</reference>
<proteinExistence type="predicted"/>
<name>A0A743P0Z5_SALER</name>
<dbReference type="AlphaFoldDB" id="A0A743P0Z5"/>
<comment type="caution">
    <text evidence="1">The sequence shown here is derived from an EMBL/GenBank/DDBJ whole genome shotgun (WGS) entry which is preliminary data.</text>
</comment>
<evidence type="ECO:0000313" key="1">
    <source>
        <dbReference type="EMBL" id="HAF2128937.1"/>
    </source>
</evidence>
<sequence length="66" mass="7309">MEESVSWSLIIEQLKCSGMSVKEISRASHLPRSVINALAHGYVGLYPDYSGRLLDLYRELPVGSGE</sequence>
<evidence type="ECO:0008006" key="2">
    <source>
        <dbReference type="Google" id="ProtNLM"/>
    </source>
</evidence>
<gene>
    <name evidence="1" type="ORF">G9F27_003132</name>
</gene>
<protein>
    <recommendedName>
        <fullName evidence="2">XRE family transcriptional regulator</fullName>
    </recommendedName>
</protein>
<organism evidence="1">
    <name type="scientific">Salmonella enterica</name>
    <name type="common">Salmonella choleraesuis</name>
    <dbReference type="NCBI Taxonomy" id="28901"/>
    <lineage>
        <taxon>Bacteria</taxon>
        <taxon>Pseudomonadati</taxon>
        <taxon>Pseudomonadota</taxon>
        <taxon>Gammaproteobacteria</taxon>
        <taxon>Enterobacterales</taxon>
        <taxon>Enterobacteriaceae</taxon>
        <taxon>Salmonella</taxon>
    </lineage>
</organism>
<reference evidence="1" key="1">
    <citation type="journal article" date="2018" name="Genome Biol.">
        <title>SKESA: strategic k-mer extension for scrupulous assemblies.</title>
        <authorList>
            <person name="Souvorov A."/>
            <person name="Agarwala R."/>
            <person name="Lipman D.J."/>
        </authorList>
    </citation>
    <scope>NUCLEOTIDE SEQUENCE</scope>
    <source>
        <strain evidence="1">MA.CK_00/00001968</strain>
    </source>
</reference>